<evidence type="ECO:0000313" key="2">
    <source>
        <dbReference type="EMBL" id="KAK1770175.1"/>
    </source>
</evidence>
<comment type="caution">
    <text evidence="2">The sequence shown here is derived from an EMBL/GenBank/DDBJ whole genome shotgun (WGS) entry which is preliminary data.</text>
</comment>
<dbReference type="AlphaFoldDB" id="A0AAJ0FRI2"/>
<dbReference type="GeneID" id="85306703"/>
<gene>
    <name evidence="2" type="ORF">QBC33DRAFT_313452</name>
</gene>
<feature type="region of interest" description="Disordered" evidence="1">
    <location>
        <begin position="66"/>
        <end position="121"/>
    </location>
</feature>
<evidence type="ECO:0000313" key="3">
    <source>
        <dbReference type="Proteomes" id="UP001244011"/>
    </source>
</evidence>
<dbReference type="Proteomes" id="UP001244011">
    <property type="component" value="Unassembled WGS sequence"/>
</dbReference>
<reference evidence="2" key="1">
    <citation type="submission" date="2023-06" db="EMBL/GenBank/DDBJ databases">
        <title>Genome-scale phylogeny and comparative genomics of the fungal order Sordariales.</title>
        <authorList>
            <consortium name="Lawrence Berkeley National Laboratory"/>
            <person name="Hensen N."/>
            <person name="Bonometti L."/>
            <person name="Westerberg I."/>
            <person name="Brannstrom I.O."/>
            <person name="Guillou S."/>
            <person name="Cros-Aarteil S."/>
            <person name="Calhoun S."/>
            <person name="Haridas S."/>
            <person name="Kuo A."/>
            <person name="Mondo S."/>
            <person name="Pangilinan J."/>
            <person name="Riley R."/>
            <person name="Labutti K."/>
            <person name="Andreopoulos B."/>
            <person name="Lipzen A."/>
            <person name="Chen C."/>
            <person name="Yanf M."/>
            <person name="Daum C."/>
            <person name="Ng V."/>
            <person name="Clum A."/>
            <person name="Steindorff A."/>
            <person name="Ohm R."/>
            <person name="Martin F."/>
            <person name="Silar P."/>
            <person name="Natvig D."/>
            <person name="Lalanne C."/>
            <person name="Gautier V."/>
            <person name="Ament-Velasquez S.L."/>
            <person name="Kruys A."/>
            <person name="Hutchinson M.I."/>
            <person name="Powell A.J."/>
            <person name="Barry K."/>
            <person name="Miller A.N."/>
            <person name="Grigoriev I.V."/>
            <person name="Debuchy R."/>
            <person name="Gladieux P."/>
            <person name="Thoren M.H."/>
            <person name="Johannesson H."/>
        </authorList>
    </citation>
    <scope>NUCLEOTIDE SEQUENCE</scope>
    <source>
        <strain evidence="2">8032-3</strain>
    </source>
</reference>
<organism evidence="2 3">
    <name type="scientific">Phialemonium atrogriseum</name>
    <dbReference type="NCBI Taxonomy" id="1093897"/>
    <lineage>
        <taxon>Eukaryota</taxon>
        <taxon>Fungi</taxon>
        <taxon>Dikarya</taxon>
        <taxon>Ascomycota</taxon>
        <taxon>Pezizomycotina</taxon>
        <taxon>Sordariomycetes</taxon>
        <taxon>Sordariomycetidae</taxon>
        <taxon>Cephalothecales</taxon>
        <taxon>Cephalothecaceae</taxon>
        <taxon>Phialemonium</taxon>
    </lineage>
</organism>
<dbReference type="RefSeq" id="XP_060286388.1">
    <property type="nucleotide sequence ID" value="XM_060423516.1"/>
</dbReference>
<proteinExistence type="predicted"/>
<name>A0AAJ0FRI2_9PEZI</name>
<keyword evidence="3" id="KW-1185">Reference proteome</keyword>
<dbReference type="EMBL" id="MU839001">
    <property type="protein sequence ID" value="KAK1770175.1"/>
    <property type="molecule type" value="Genomic_DNA"/>
</dbReference>
<accession>A0AAJ0FRI2</accession>
<sequence>MTHSFLSRWSLPPTWDSPTFFHREHPRTHMKYKNTSRESPLPVWPPSSVILGSVAASWPVGGTHQHGFASNWDPDEVRAPEGVPRIFPDIKPGPAGMTPVQLPSSVGESEGIPPNGDKDTSLEQCRTVHPTLYNAEPAKANRGRGTCRFRISCLDYTAHQRWCNEPILPCSATRLSTPLSTALGNLNLRLAGEPGYPVSCPVSCPA</sequence>
<evidence type="ECO:0000256" key="1">
    <source>
        <dbReference type="SAM" id="MobiDB-lite"/>
    </source>
</evidence>
<protein>
    <submittedName>
        <fullName evidence="2">Uncharacterized protein</fullName>
    </submittedName>
</protein>